<dbReference type="Pfam" id="PF07690">
    <property type="entry name" value="MFS_1"/>
    <property type="match status" value="1"/>
</dbReference>
<feature type="transmembrane region" description="Helical" evidence="6">
    <location>
        <begin position="99"/>
        <end position="118"/>
    </location>
</feature>
<keyword evidence="3 6" id="KW-0812">Transmembrane</keyword>
<dbReference type="Proteomes" id="UP000621307">
    <property type="component" value="Unassembled WGS sequence"/>
</dbReference>
<dbReference type="InterPro" id="IPR011701">
    <property type="entry name" value="MFS"/>
</dbReference>
<proteinExistence type="predicted"/>
<keyword evidence="2" id="KW-1003">Cell membrane</keyword>
<accession>A0ABR8BPD7</accession>
<feature type="transmembrane region" description="Helical" evidence="6">
    <location>
        <begin position="368"/>
        <end position="387"/>
    </location>
</feature>
<dbReference type="EMBL" id="JACJQL010000104">
    <property type="protein sequence ID" value="MBD2255549.1"/>
    <property type="molecule type" value="Genomic_DNA"/>
</dbReference>
<evidence type="ECO:0000256" key="6">
    <source>
        <dbReference type="SAM" id="Phobius"/>
    </source>
</evidence>
<feature type="transmembrane region" description="Helical" evidence="6">
    <location>
        <begin position="12"/>
        <end position="30"/>
    </location>
</feature>
<dbReference type="SUPFAM" id="SSF103473">
    <property type="entry name" value="MFS general substrate transporter"/>
    <property type="match status" value="1"/>
</dbReference>
<feature type="transmembrane region" description="Helical" evidence="6">
    <location>
        <begin position="77"/>
        <end position="93"/>
    </location>
</feature>
<organism evidence="8 9">
    <name type="scientific">Nostoc parmelioides FACHB-3921</name>
    <dbReference type="NCBI Taxonomy" id="2692909"/>
    <lineage>
        <taxon>Bacteria</taxon>
        <taxon>Bacillati</taxon>
        <taxon>Cyanobacteriota</taxon>
        <taxon>Cyanophyceae</taxon>
        <taxon>Nostocales</taxon>
        <taxon>Nostocaceae</taxon>
        <taxon>Nostoc</taxon>
    </lineage>
</organism>
<feature type="domain" description="Major facilitator superfamily (MFS) profile" evidence="7">
    <location>
        <begin position="12"/>
        <end position="393"/>
    </location>
</feature>
<name>A0ABR8BPD7_9NOSO</name>
<evidence type="ECO:0000313" key="9">
    <source>
        <dbReference type="Proteomes" id="UP000621307"/>
    </source>
</evidence>
<dbReference type="InterPro" id="IPR005829">
    <property type="entry name" value="Sugar_transporter_CS"/>
</dbReference>
<protein>
    <submittedName>
        <fullName evidence="8">MFS transporter</fullName>
    </submittedName>
</protein>
<feature type="transmembrane region" description="Helical" evidence="6">
    <location>
        <begin position="250"/>
        <end position="271"/>
    </location>
</feature>
<evidence type="ECO:0000256" key="1">
    <source>
        <dbReference type="ARBA" id="ARBA00004651"/>
    </source>
</evidence>
<feature type="transmembrane region" description="Helical" evidence="6">
    <location>
        <begin position="172"/>
        <end position="191"/>
    </location>
</feature>
<dbReference type="PANTHER" id="PTHR43124">
    <property type="entry name" value="PURINE EFFLUX PUMP PBUE"/>
    <property type="match status" value="1"/>
</dbReference>
<evidence type="ECO:0000259" key="7">
    <source>
        <dbReference type="PROSITE" id="PS50850"/>
    </source>
</evidence>
<dbReference type="InterPro" id="IPR036259">
    <property type="entry name" value="MFS_trans_sf"/>
</dbReference>
<evidence type="ECO:0000256" key="5">
    <source>
        <dbReference type="ARBA" id="ARBA00023136"/>
    </source>
</evidence>
<evidence type="ECO:0000313" key="8">
    <source>
        <dbReference type="EMBL" id="MBD2255549.1"/>
    </source>
</evidence>
<feature type="transmembrane region" description="Helical" evidence="6">
    <location>
        <begin position="283"/>
        <end position="308"/>
    </location>
</feature>
<dbReference type="PROSITE" id="PS50850">
    <property type="entry name" value="MFS"/>
    <property type="match status" value="1"/>
</dbReference>
<comment type="subcellular location">
    <subcellularLocation>
        <location evidence="1">Cell membrane</location>
        <topology evidence="1">Multi-pass membrane protein</topology>
    </subcellularLocation>
</comment>
<dbReference type="RefSeq" id="WP_190572520.1">
    <property type="nucleotide sequence ID" value="NZ_JACJQL010000104.1"/>
</dbReference>
<comment type="caution">
    <text evidence="8">The sequence shown here is derived from an EMBL/GenBank/DDBJ whole genome shotgun (WGS) entry which is preliminary data.</text>
</comment>
<dbReference type="InterPro" id="IPR020846">
    <property type="entry name" value="MFS_dom"/>
</dbReference>
<keyword evidence="5 6" id="KW-0472">Membrane</keyword>
<reference evidence="8 9" key="1">
    <citation type="journal article" date="2020" name="ISME J.">
        <title>Comparative genomics reveals insights into cyanobacterial evolution and habitat adaptation.</title>
        <authorList>
            <person name="Chen M.Y."/>
            <person name="Teng W.K."/>
            <person name="Zhao L."/>
            <person name="Hu C.X."/>
            <person name="Zhou Y.K."/>
            <person name="Han B.P."/>
            <person name="Song L.R."/>
            <person name="Shu W.S."/>
        </authorList>
    </citation>
    <scope>NUCLEOTIDE SEQUENCE [LARGE SCALE GENOMIC DNA]</scope>
    <source>
        <strain evidence="8 9">FACHB-3921</strain>
    </source>
</reference>
<dbReference type="Gene3D" id="1.20.1250.20">
    <property type="entry name" value="MFS general substrate transporter like domains"/>
    <property type="match status" value="2"/>
</dbReference>
<dbReference type="InterPro" id="IPR050189">
    <property type="entry name" value="MFS_Efflux_Transporters"/>
</dbReference>
<feature type="transmembrane region" description="Helical" evidence="6">
    <location>
        <begin position="139"/>
        <end position="160"/>
    </location>
</feature>
<feature type="transmembrane region" description="Helical" evidence="6">
    <location>
        <begin position="50"/>
        <end position="70"/>
    </location>
</feature>
<dbReference type="PROSITE" id="PS00216">
    <property type="entry name" value="SUGAR_TRANSPORT_1"/>
    <property type="match status" value="1"/>
</dbReference>
<evidence type="ECO:0000256" key="2">
    <source>
        <dbReference type="ARBA" id="ARBA00022475"/>
    </source>
</evidence>
<feature type="transmembrane region" description="Helical" evidence="6">
    <location>
        <begin position="212"/>
        <end position="238"/>
    </location>
</feature>
<keyword evidence="9" id="KW-1185">Reference proteome</keyword>
<gene>
    <name evidence="8" type="ORF">H6G14_30550</name>
</gene>
<dbReference type="PANTHER" id="PTHR43124:SF3">
    <property type="entry name" value="CHLORAMPHENICOL EFFLUX PUMP RV0191"/>
    <property type="match status" value="1"/>
</dbReference>
<evidence type="ECO:0000256" key="3">
    <source>
        <dbReference type="ARBA" id="ARBA00022692"/>
    </source>
</evidence>
<keyword evidence="4 6" id="KW-1133">Transmembrane helix</keyword>
<sequence>MNLQQILKFPQTVKLYLLSCVFFGVGTGIYELVYNLHLLNIGINSNDIGTLYLINFIVMSITSVPSGLLADRYGRRWFLVGGSFLFGITMLLIPWFTNLYILGFLQALNALGGIIMFTTESSTIAGEVSEEKRTQLFSFIYVNYLFWDGVGTLLGGQLPYLLTSRYFSQYQLTLFISGIFCTLIGVIRYFIKFKDESTGGKEKLTNIFPKAPMIKIAILAFFIGGSATLAMRFINIILQSHWGFDTSMMSYLIFIEKIVSFIGAALAPIAANYFSNERAGSYAMFLSVPLMICAGITNQPMVFMFLYLCRQGVHYFQMPYLDNLSVSTVSYKDRSAMSSYREIGFYLGSAILAKVYGSLLERENFVEAFILSGLLALLAGFVYLRFVSSKSSV</sequence>
<evidence type="ECO:0000256" key="4">
    <source>
        <dbReference type="ARBA" id="ARBA00022989"/>
    </source>
</evidence>